<feature type="region of interest" description="Disordered" evidence="2">
    <location>
        <begin position="1"/>
        <end position="125"/>
    </location>
</feature>
<dbReference type="OMA" id="WSFVNEE"/>
<feature type="compositionally biased region" description="Polar residues" evidence="2">
    <location>
        <begin position="53"/>
        <end position="98"/>
    </location>
</feature>
<evidence type="ECO:0000313" key="3">
    <source>
        <dbReference type="EMBL" id="OAY33554.1"/>
    </source>
</evidence>
<organism evidence="3 4">
    <name type="scientific">Manihot esculenta</name>
    <name type="common">Cassava</name>
    <name type="synonym">Jatropha manihot</name>
    <dbReference type="NCBI Taxonomy" id="3983"/>
    <lineage>
        <taxon>Eukaryota</taxon>
        <taxon>Viridiplantae</taxon>
        <taxon>Streptophyta</taxon>
        <taxon>Embryophyta</taxon>
        <taxon>Tracheophyta</taxon>
        <taxon>Spermatophyta</taxon>
        <taxon>Magnoliopsida</taxon>
        <taxon>eudicotyledons</taxon>
        <taxon>Gunneridae</taxon>
        <taxon>Pentapetalae</taxon>
        <taxon>rosids</taxon>
        <taxon>fabids</taxon>
        <taxon>Malpighiales</taxon>
        <taxon>Euphorbiaceae</taxon>
        <taxon>Crotonoideae</taxon>
        <taxon>Manihoteae</taxon>
        <taxon>Manihot</taxon>
    </lineage>
</organism>
<feature type="region of interest" description="Disordered" evidence="2">
    <location>
        <begin position="505"/>
        <end position="551"/>
    </location>
</feature>
<reference evidence="4" key="1">
    <citation type="journal article" date="2016" name="Nat. Biotechnol.">
        <title>Sequencing wild and cultivated cassava and related species reveals extensive interspecific hybridization and genetic diversity.</title>
        <authorList>
            <person name="Bredeson J.V."/>
            <person name="Lyons J.B."/>
            <person name="Prochnik S.E."/>
            <person name="Wu G.A."/>
            <person name="Ha C.M."/>
            <person name="Edsinger-Gonzales E."/>
            <person name="Grimwood J."/>
            <person name="Schmutz J."/>
            <person name="Rabbi I.Y."/>
            <person name="Egesi C."/>
            <person name="Nauluvula P."/>
            <person name="Lebot V."/>
            <person name="Ndunguru J."/>
            <person name="Mkamilo G."/>
            <person name="Bart R.S."/>
            <person name="Setter T.L."/>
            <person name="Gleadow R.M."/>
            <person name="Kulakow P."/>
            <person name="Ferguson M.E."/>
            <person name="Rounsley S."/>
            <person name="Rokhsar D.S."/>
        </authorList>
    </citation>
    <scope>NUCLEOTIDE SEQUENCE [LARGE SCALE GENOMIC DNA]</scope>
    <source>
        <strain evidence="4">cv. AM560-2</strain>
    </source>
</reference>
<proteinExistence type="predicted"/>
<evidence type="ECO:0000313" key="4">
    <source>
        <dbReference type="Proteomes" id="UP000091857"/>
    </source>
</evidence>
<dbReference type="OrthoDB" id="1913411at2759"/>
<gene>
    <name evidence="3" type="ORF">MANES_13G106500v8</name>
</gene>
<sequence>MERKKKDHKIAPATTHELDSNDLLSKEEQNQPTVAFAKKSMGATSPSHDDAPSLNQQFPSILQWPYTSQNNGKQPPSSSQPCVSTQSPPSISVSQWHQFSHLPLNPASHQGHPLPHQAQSTAPFWLPQRPGYHMPGVNAPAIFPPFTPSGVVNASWQASGLIGGATSSKDHNQVPNFCYQVGYPYPGFPGPWDPSSWWGHIQPSQPPSNYAFPGAYGYFSLQHPTLPDCSAPFGQSSQRGIIRPPAKLSQKHQQLWEAQSAENVQLWNVVGHLQSEIADYKSHITKLESEVSSLKQAMEEFTAHVTGTAVSRQTSKRGRPRRSVASVDALPSPDGSQPQTRGRKARTFEKVILNKAEDKVKSSNPTAVPQEEDEKVSNVITNSSNNMVINGSNVMVPSFPNQVPQDISQMQMSGVEKNDAKTENTNNNFTVMNQQAKGMDHRSVLLASFLGARNNGSLGWPYAIIPEGSGTNDLNTGTQSFYNYGSVIREDGKVIPGWSFVNEEDASEELEDAVATSAKNENEEEMGDDATSGGEEITCSKGEGEDLPQFQ</sequence>
<dbReference type="EMBL" id="CM004399">
    <property type="protein sequence ID" value="OAY33554.1"/>
    <property type="molecule type" value="Genomic_DNA"/>
</dbReference>
<feature type="region of interest" description="Disordered" evidence="2">
    <location>
        <begin position="356"/>
        <end position="375"/>
    </location>
</feature>
<feature type="coiled-coil region" evidence="1">
    <location>
        <begin position="270"/>
        <end position="304"/>
    </location>
</feature>
<name>A0A2C9URV5_MANES</name>
<protein>
    <submittedName>
        <fullName evidence="3">Uncharacterized protein</fullName>
    </submittedName>
</protein>
<accession>A0A2C9URV5</accession>
<evidence type="ECO:0000256" key="1">
    <source>
        <dbReference type="SAM" id="Coils"/>
    </source>
</evidence>
<keyword evidence="1" id="KW-0175">Coiled coil</keyword>
<keyword evidence="4" id="KW-1185">Reference proteome</keyword>
<evidence type="ECO:0000256" key="2">
    <source>
        <dbReference type="SAM" id="MobiDB-lite"/>
    </source>
</evidence>
<comment type="caution">
    <text evidence="3">The sequence shown here is derived from an EMBL/GenBank/DDBJ whole genome shotgun (WGS) entry which is preliminary data.</text>
</comment>
<feature type="compositionally biased region" description="Basic and acidic residues" evidence="2">
    <location>
        <begin position="16"/>
        <end position="29"/>
    </location>
</feature>
<dbReference type="AlphaFoldDB" id="A0A2C9URV5"/>
<dbReference type="Proteomes" id="UP000091857">
    <property type="component" value="Chromosome 13"/>
</dbReference>
<dbReference type="Gramene" id="Manes.13G106500.2.v8.1">
    <property type="protein sequence ID" value="Manes.13G106500.2.v8.1.CDS"/>
    <property type="gene ID" value="Manes.13G106500.v8.1"/>
</dbReference>
<feature type="region of interest" description="Disordered" evidence="2">
    <location>
        <begin position="308"/>
        <end position="345"/>
    </location>
</feature>